<dbReference type="Gene3D" id="2.30.38.10">
    <property type="entry name" value="Luciferase, Domain 3"/>
    <property type="match status" value="1"/>
</dbReference>
<accession>A0ABS6ZJ52</accession>
<dbReference type="PANTHER" id="PTHR45527">
    <property type="entry name" value="NONRIBOSOMAL PEPTIDE SYNTHETASE"/>
    <property type="match status" value="1"/>
</dbReference>
<organism evidence="2 3">
    <name type="scientific">Streptomyces bambusae</name>
    <dbReference type="NCBI Taxonomy" id="1550616"/>
    <lineage>
        <taxon>Bacteria</taxon>
        <taxon>Bacillati</taxon>
        <taxon>Actinomycetota</taxon>
        <taxon>Actinomycetes</taxon>
        <taxon>Kitasatosporales</taxon>
        <taxon>Streptomycetaceae</taxon>
        <taxon>Streptomyces</taxon>
    </lineage>
</organism>
<feature type="non-terminal residue" evidence="2">
    <location>
        <position position="1"/>
    </location>
</feature>
<dbReference type="EMBL" id="WTFF01000740">
    <property type="protein sequence ID" value="MBW5487218.1"/>
    <property type="molecule type" value="Genomic_DNA"/>
</dbReference>
<evidence type="ECO:0000313" key="2">
    <source>
        <dbReference type="EMBL" id="MBW5487218.1"/>
    </source>
</evidence>
<proteinExistence type="predicted"/>
<dbReference type="PANTHER" id="PTHR45527:SF1">
    <property type="entry name" value="FATTY ACID SYNTHASE"/>
    <property type="match status" value="1"/>
</dbReference>
<keyword evidence="3" id="KW-1185">Reference proteome</keyword>
<dbReference type="SUPFAM" id="SSF56801">
    <property type="entry name" value="Acetyl-CoA synthetase-like"/>
    <property type="match status" value="1"/>
</dbReference>
<comment type="caution">
    <text evidence="2">The sequence shown here is derived from an EMBL/GenBank/DDBJ whole genome shotgun (WGS) entry which is preliminary data.</text>
</comment>
<sequence length="192" mass="19775">SFDASVLELVMTFAAGAALVVPPAGPLAGEVLAEVLTAEQVTHALIPPAALASVPMGEFPAFRSLIVGGDATSAELVDRWAPGRRMVNAYGPTESTVVATTSAPLTADSGVPSMGTPIPGTRTYVLDAALRPVAPGVAGELYLAGAGLARGYLGRADLTAERFVADPYGPAGTRMYRTGDTVRWTRDGQLDY</sequence>
<evidence type="ECO:0000313" key="3">
    <source>
        <dbReference type="Proteomes" id="UP000812013"/>
    </source>
</evidence>
<protein>
    <submittedName>
        <fullName evidence="2">AMP-binding protein</fullName>
    </submittedName>
</protein>
<dbReference type="InterPro" id="IPR000873">
    <property type="entry name" value="AMP-dep_synth/lig_dom"/>
</dbReference>
<gene>
    <name evidence="2" type="ORF">GPJ59_36805</name>
</gene>
<reference evidence="2 3" key="1">
    <citation type="submission" date="2019-12" db="EMBL/GenBank/DDBJ databases">
        <title>Genome sequence of Streptomyces bambusae.</title>
        <authorList>
            <person name="Bansal K."/>
            <person name="Choksket S."/>
            <person name="Korpole S."/>
            <person name="Patil P.B."/>
        </authorList>
    </citation>
    <scope>NUCLEOTIDE SEQUENCE [LARGE SCALE GENOMIC DNA]</scope>
    <source>
        <strain evidence="2 3">SK60</strain>
    </source>
</reference>
<feature type="non-terminal residue" evidence="2">
    <location>
        <position position="192"/>
    </location>
</feature>
<dbReference type="RefSeq" id="WP_219672420.1">
    <property type="nucleotide sequence ID" value="NZ_WTFF01000740.1"/>
</dbReference>
<dbReference type="Proteomes" id="UP000812013">
    <property type="component" value="Unassembled WGS sequence"/>
</dbReference>
<feature type="domain" description="AMP-dependent synthetase/ligase" evidence="1">
    <location>
        <begin position="1"/>
        <end position="153"/>
    </location>
</feature>
<evidence type="ECO:0000259" key="1">
    <source>
        <dbReference type="Pfam" id="PF00501"/>
    </source>
</evidence>
<dbReference type="Pfam" id="PF00501">
    <property type="entry name" value="AMP-binding"/>
    <property type="match status" value="1"/>
</dbReference>
<dbReference type="Gene3D" id="3.40.50.980">
    <property type="match status" value="1"/>
</dbReference>
<name>A0ABS6ZJ52_9ACTN</name>